<dbReference type="InterPro" id="IPR036638">
    <property type="entry name" value="HLH_DNA-bd_sf"/>
</dbReference>
<dbReference type="Gene3D" id="4.10.280.10">
    <property type="entry name" value="Helix-loop-helix DNA-binding domain"/>
    <property type="match status" value="1"/>
</dbReference>
<evidence type="ECO:0000313" key="4">
    <source>
        <dbReference type="Proteomes" id="UP000887116"/>
    </source>
</evidence>
<organism evidence="3 4">
    <name type="scientific">Trichonephila clavata</name>
    <name type="common">Joro spider</name>
    <name type="synonym">Nephila clavata</name>
    <dbReference type="NCBI Taxonomy" id="2740835"/>
    <lineage>
        <taxon>Eukaryota</taxon>
        <taxon>Metazoa</taxon>
        <taxon>Ecdysozoa</taxon>
        <taxon>Arthropoda</taxon>
        <taxon>Chelicerata</taxon>
        <taxon>Arachnida</taxon>
        <taxon>Araneae</taxon>
        <taxon>Araneomorphae</taxon>
        <taxon>Entelegynae</taxon>
        <taxon>Araneoidea</taxon>
        <taxon>Nephilidae</taxon>
        <taxon>Trichonephila</taxon>
    </lineage>
</organism>
<dbReference type="Pfam" id="PF00010">
    <property type="entry name" value="HLH"/>
    <property type="match status" value="1"/>
</dbReference>
<feature type="compositionally biased region" description="Basic residues" evidence="1">
    <location>
        <begin position="260"/>
        <end position="270"/>
    </location>
</feature>
<dbReference type="OrthoDB" id="6462762at2759"/>
<feature type="region of interest" description="Disordered" evidence="1">
    <location>
        <begin position="365"/>
        <end position="405"/>
    </location>
</feature>
<accession>A0A8X6F181</accession>
<dbReference type="AlphaFoldDB" id="A0A8X6F181"/>
<dbReference type="EMBL" id="BMAO01030455">
    <property type="protein sequence ID" value="GFQ68183.1"/>
    <property type="molecule type" value="Genomic_DNA"/>
</dbReference>
<feature type="compositionally biased region" description="Polar residues" evidence="1">
    <location>
        <begin position="365"/>
        <end position="379"/>
    </location>
</feature>
<feature type="domain" description="BHLH" evidence="2">
    <location>
        <begin position="399"/>
        <end position="450"/>
    </location>
</feature>
<keyword evidence="4" id="KW-1185">Reference proteome</keyword>
<dbReference type="GO" id="GO:0046983">
    <property type="term" value="F:protein dimerization activity"/>
    <property type="evidence" value="ECO:0007669"/>
    <property type="project" value="InterPro"/>
</dbReference>
<evidence type="ECO:0000259" key="2">
    <source>
        <dbReference type="Pfam" id="PF00010"/>
    </source>
</evidence>
<dbReference type="InterPro" id="IPR011598">
    <property type="entry name" value="bHLH_dom"/>
</dbReference>
<reference evidence="3" key="1">
    <citation type="submission" date="2020-07" db="EMBL/GenBank/DDBJ databases">
        <title>Multicomponent nature underlies the extraordinary mechanical properties of spider dragline silk.</title>
        <authorList>
            <person name="Kono N."/>
            <person name="Nakamura H."/>
            <person name="Mori M."/>
            <person name="Yoshida Y."/>
            <person name="Ohtoshi R."/>
            <person name="Malay A.D."/>
            <person name="Moran D.A.P."/>
            <person name="Tomita M."/>
            <person name="Numata K."/>
            <person name="Arakawa K."/>
        </authorList>
    </citation>
    <scope>NUCLEOTIDE SEQUENCE</scope>
</reference>
<gene>
    <name evidence="3" type="primary">NCL1_16199</name>
    <name evidence="3" type="ORF">TNCT_733561</name>
</gene>
<evidence type="ECO:0000256" key="1">
    <source>
        <dbReference type="SAM" id="MobiDB-lite"/>
    </source>
</evidence>
<protein>
    <submittedName>
        <fullName evidence="3">BHLH domain-containing protein</fullName>
    </submittedName>
</protein>
<proteinExistence type="predicted"/>
<evidence type="ECO:0000313" key="3">
    <source>
        <dbReference type="EMBL" id="GFQ68183.1"/>
    </source>
</evidence>
<feature type="region of interest" description="Disordered" evidence="1">
    <location>
        <begin position="260"/>
        <end position="286"/>
    </location>
</feature>
<dbReference type="SUPFAM" id="SSF47459">
    <property type="entry name" value="HLH, helix-loop-helix DNA-binding domain"/>
    <property type="match status" value="1"/>
</dbReference>
<dbReference type="Proteomes" id="UP000887116">
    <property type="component" value="Unassembled WGS sequence"/>
</dbReference>
<sequence>MKACDCLLHGYNPKNWSGPWMGSVAIDQNDPIMENPETFNLTLERPYEFSTDYSAPSQIELDSIDLFSGLNLEQDYKLVTDFLVDPIEEQDEDIINQSNSNKVSNESFFDVNYQIDSENERKFGPESMRFIKPSEATSYSGLPRNSPLSRHSWLYDDKNNLRPKNWWMAEHNYCLVPDESTNETQVDVWGTSPDDNSSMLGSSKFLQRPKLATIIEAVDSTDLHHDVAGMNKLPRAKCFSQVSNPTSIMKDLQIALKTRSGSRRSARNIRPKGSVETTPSGSDFEDGCHMYTSLPERTRSHKYSVNRTSNKSLSEYNFDFLHLNKAAPKRMRSACRSANKLHPYQLDSEDDYSCNSNERPLKRTFATSQSVSRTSNQANRRALGRNVPKSTKKKTLKEKQGHKDNEKLRRDKLRDAFTNLRAEIPVRYLIRDNDKPSAMISKQKILNGAVTKSTEVLKVKEKLTKDFNLCRKSFKTYRKILARNRAQMSRYSCK</sequence>
<comment type="caution">
    <text evidence="3">The sequence shown here is derived from an EMBL/GenBank/DDBJ whole genome shotgun (WGS) entry which is preliminary data.</text>
</comment>
<dbReference type="CDD" id="cd00083">
    <property type="entry name" value="bHLH_SF"/>
    <property type="match status" value="1"/>
</dbReference>
<name>A0A8X6F181_TRICU</name>